<dbReference type="EMBL" id="MABQ02000014">
    <property type="protein sequence ID" value="PCD21091.1"/>
    <property type="molecule type" value="Genomic_DNA"/>
</dbReference>
<gene>
    <name evidence="2" type="ORF">AU210_016517</name>
</gene>
<proteinExistence type="predicted"/>
<organism evidence="2 3">
    <name type="scientific">Fusarium oxysporum f. sp. radicis-cucumerinum</name>
    <dbReference type="NCBI Taxonomy" id="327505"/>
    <lineage>
        <taxon>Eukaryota</taxon>
        <taxon>Fungi</taxon>
        <taxon>Dikarya</taxon>
        <taxon>Ascomycota</taxon>
        <taxon>Pezizomycotina</taxon>
        <taxon>Sordariomycetes</taxon>
        <taxon>Hypocreomycetidae</taxon>
        <taxon>Hypocreales</taxon>
        <taxon>Nectriaceae</taxon>
        <taxon>Fusarium</taxon>
        <taxon>Fusarium oxysporum species complex</taxon>
    </lineage>
</organism>
<accession>A0A2H3FMU6</accession>
<evidence type="ECO:0000313" key="3">
    <source>
        <dbReference type="Proteomes" id="UP000219602"/>
    </source>
</evidence>
<reference evidence="2 3" key="2">
    <citation type="journal article" date="2017" name="Sci. Rep.">
        <title>A mobile pathogenicity chromosome in Fusarium oxysporum for infection of multiple cucurbit species.</title>
        <authorList>
            <person name="van Dam P."/>
            <person name="Fokkens L."/>
            <person name="Ayukawa Y."/>
            <person name="van der Gragt M."/>
            <person name="Ter Horst A."/>
            <person name="Brankovics B."/>
            <person name="Houterman P.M."/>
            <person name="Arie T."/>
            <person name="Rep M."/>
        </authorList>
    </citation>
    <scope>NUCLEOTIDE SEQUENCE [LARGE SCALE GENOMIC DNA]</scope>
    <source>
        <strain evidence="2 3">Forc016</strain>
    </source>
</reference>
<dbReference type="AlphaFoldDB" id="A0A2H3FMU6"/>
<keyword evidence="1" id="KW-0812">Transmembrane</keyword>
<keyword evidence="1" id="KW-1133">Transmembrane helix</keyword>
<keyword evidence="1" id="KW-0472">Membrane</keyword>
<name>A0A2H3FMU6_FUSOX</name>
<reference evidence="2 3" key="1">
    <citation type="journal article" date="2016" name="Environ. Microbiol.">
        <title>Effector profiles distinguish formae speciales of Fusarium oxysporum.</title>
        <authorList>
            <person name="van Dam P."/>
            <person name="Fokkens L."/>
            <person name="Schmidt S.M."/>
            <person name="Linmans J.H."/>
            <person name="Kistler H.C."/>
            <person name="Ma L.J."/>
            <person name="Rep M."/>
        </authorList>
    </citation>
    <scope>NUCLEOTIDE SEQUENCE [LARGE SCALE GENOMIC DNA]</scope>
    <source>
        <strain evidence="2 3">Forc016</strain>
    </source>
</reference>
<comment type="caution">
    <text evidence="2">The sequence shown here is derived from an EMBL/GenBank/DDBJ whole genome shotgun (WGS) entry which is preliminary data.</text>
</comment>
<sequence length="87" mass="9657">MPKVAATFDSQNVWHFPISRPVFRAGVGVSSWKKKTRHEVLIMFMCTLTATTTCYYLILNPSLRTSGQPATSNAMGALCSWTVNFSP</sequence>
<evidence type="ECO:0000313" key="2">
    <source>
        <dbReference type="EMBL" id="PCD21091.1"/>
    </source>
</evidence>
<feature type="transmembrane region" description="Helical" evidence="1">
    <location>
        <begin position="40"/>
        <end position="58"/>
    </location>
</feature>
<dbReference type="Proteomes" id="UP000219602">
    <property type="component" value="Unassembled WGS sequence"/>
</dbReference>
<protein>
    <submittedName>
        <fullName evidence="2">Uncharacterized protein</fullName>
    </submittedName>
</protein>
<evidence type="ECO:0000256" key="1">
    <source>
        <dbReference type="SAM" id="Phobius"/>
    </source>
</evidence>